<gene>
    <name evidence="15" type="ORF">FTX54_015380</name>
</gene>
<dbReference type="InterPro" id="IPR036852">
    <property type="entry name" value="Peptidase_S8/S53_dom_sf"/>
</dbReference>
<evidence type="ECO:0000313" key="16">
    <source>
        <dbReference type="Proteomes" id="UP000321816"/>
    </source>
</evidence>
<dbReference type="Gene3D" id="3.30.70.80">
    <property type="entry name" value="Peptidase S8 propeptide/proteinase inhibitor I9"/>
    <property type="match status" value="1"/>
</dbReference>
<keyword evidence="16" id="KW-1185">Reference proteome</keyword>
<dbReference type="GO" id="GO:0005576">
    <property type="term" value="C:extracellular region"/>
    <property type="evidence" value="ECO:0007669"/>
    <property type="project" value="UniProtKB-SubCell"/>
</dbReference>
<dbReference type="SUPFAM" id="SSF54897">
    <property type="entry name" value="Protease propeptides/inhibitors"/>
    <property type="match status" value="1"/>
</dbReference>
<dbReference type="InterPro" id="IPR023827">
    <property type="entry name" value="Peptidase_S8_Asp-AS"/>
</dbReference>
<dbReference type="PROSITE" id="PS00138">
    <property type="entry name" value="SUBTILASE_SER"/>
    <property type="match status" value="1"/>
</dbReference>
<feature type="chain" id="PRO_5044096872" evidence="13">
    <location>
        <begin position="29"/>
        <end position="651"/>
    </location>
</feature>
<dbReference type="AlphaFoldDB" id="A0A5C7FKZ4"/>
<evidence type="ECO:0000256" key="13">
    <source>
        <dbReference type="SAM" id="SignalP"/>
    </source>
</evidence>
<sequence>MTNRTAFFIVIGILVTLLPGMFFSSASAAEQEYLVTFEEVVDESVIHNAGGDIKKVYENAGVALVSLTDDSAGKLSKNRDVTNIEADPPVFLSETDELEDYQFPVWGFNKIQLQHANRAGLTGKGVKVAVIDTGISTSHEDLNVKEGYNFLNYSSNYEDDHGHGSHVAGILAGSAPLQSDGMRGVAPGVDLYAAKVMDDQGSGRHSTIIEAIEWSIEKNVDIINLSIGGQRASEGLTKALAEAHAEGITMVGAAGNRGEETGITNIDYPARDKNVIGTAATNFKDERAPFSTAGSGVEIAAPGVSIYSASTGRGYEVNSGTSMAAPMVSGMLAIMKESDPELSSREMRLQLREWTAPSQVSTPNNNIGYGRIEFPRYLSETLDPVMAIKAEAAEITNEAADIKITWSDSRTNVTFELMRNGETIYKGQGKTYTERISKDGNYVYSIRVTNGESAISPEKKASELRLRLKDPGAQVLSRYPDLIENAWYIEELTPLVKDNLINGYTDGTFRPQRKITRAEVVELISREQNWEMQGTYNSFTDLSSSHFAYNSIREAASRGIVEGYTDNKVRPDQPITRAEVSVLLTRVYHYPGTGNGENFPDLEAGRYYYEQMKKLSDNGILRGYPNGSLQPGGEVTRAEFSAMLTRTRSIQ</sequence>
<dbReference type="PROSITE" id="PS51272">
    <property type="entry name" value="SLH"/>
    <property type="match status" value="3"/>
</dbReference>
<keyword evidence="7 13" id="KW-0732">Signal</keyword>
<dbReference type="Pfam" id="PF00395">
    <property type="entry name" value="SLH"/>
    <property type="match status" value="3"/>
</dbReference>
<comment type="subcellular location">
    <subcellularLocation>
        <location evidence="2">Secreted</location>
    </subcellularLocation>
</comment>
<dbReference type="EMBL" id="CP144914">
    <property type="protein sequence ID" value="WWD79755.1"/>
    <property type="molecule type" value="Genomic_DNA"/>
</dbReference>
<dbReference type="PROSITE" id="PS00137">
    <property type="entry name" value="SUBTILASE_HIS"/>
    <property type="match status" value="1"/>
</dbReference>
<dbReference type="PANTHER" id="PTHR43806:SF11">
    <property type="entry name" value="CEREVISIN-RELATED"/>
    <property type="match status" value="1"/>
</dbReference>
<dbReference type="PROSITE" id="PS00136">
    <property type="entry name" value="SUBTILASE_ASP"/>
    <property type="match status" value="1"/>
</dbReference>
<evidence type="ECO:0000256" key="2">
    <source>
        <dbReference type="ARBA" id="ARBA00004613"/>
    </source>
</evidence>
<organism evidence="15 16">
    <name type="scientific">Alkalicoccus halolimnae</name>
    <dbReference type="NCBI Taxonomy" id="1667239"/>
    <lineage>
        <taxon>Bacteria</taxon>
        <taxon>Bacillati</taxon>
        <taxon>Bacillota</taxon>
        <taxon>Bacilli</taxon>
        <taxon>Bacillales</taxon>
        <taxon>Bacillaceae</taxon>
        <taxon>Alkalicoccus</taxon>
    </lineage>
</organism>
<dbReference type="PROSITE" id="PS51892">
    <property type="entry name" value="SUBTILASE"/>
    <property type="match status" value="1"/>
</dbReference>
<dbReference type="InterPro" id="IPR023828">
    <property type="entry name" value="Peptidase_S8_Ser-AS"/>
</dbReference>
<keyword evidence="9 11" id="KW-0720">Serine protease</keyword>
<keyword evidence="4" id="KW-0964">Secreted</keyword>
<feature type="domain" description="SLH" evidence="14">
    <location>
        <begin position="535"/>
        <end position="598"/>
    </location>
</feature>
<dbReference type="Pfam" id="PF00082">
    <property type="entry name" value="Peptidase_S8"/>
    <property type="match status" value="1"/>
</dbReference>
<evidence type="ECO:0000256" key="6">
    <source>
        <dbReference type="ARBA" id="ARBA00022723"/>
    </source>
</evidence>
<evidence type="ECO:0000256" key="7">
    <source>
        <dbReference type="ARBA" id="ARBA00022729"/>
    </source>
</evidence>
<evidence type="ECO:0000256" key="5">
    <source>
        <dbReference type="ARBA" id="ARBA00022670"/>
    </source>
</evidence>
<dbReference type="GO" id="GO:0046872">
    <property type="term" value="F:metal ion binding"/>
    <property type="evidence" value="ECO:0007669"/>
    <property type="project" value="UniProtKB-KW"/>
</dbReference>
<name>A0A5C7FKZ4_9BACI</name>
<evidence type="ECO:0000256" key="1">
    <source>
        <dbReference type="ARBA" id="ARBA00001913"/>
    </source>
</evidence>
<evidence type="ECO:0000256" key="4">
    <source>
        <dbReference type="ARBA" id="ARBA00022525"/>
    </source>
</evidence>
<dbReference type="PANTHER" id="PTHR43806">
    <property type="entry name" value="PEPTIDASE S8"/>
    <property type="match status" value="1"/>
</dbReference>
<feature type="active site" description="Charge relay system" evidence="11">
    <location>
        <position position="163"/>
    </location>
</feature>
<dbReference type="GO" id="GO:0004252">
    <property type="term" value="F:serine-type endopeptidase activity"/>
    <property type="evidence" value="ECO:0007669"/>
    <property type="project" value="UniProtKB-UniRule"/>
</dbReference>
<evidence type="ECO:0000256" key="3">
    <source>
        <dbReference type="ARBA" id="ARBA00011073"/>
    </source>
</evidence>
<dbReference type="GO" id="GO:0006508">
    <property type="term" value="P:proteolysis"/>
    <property type="evidence" value="ECO:0007669"/>
    <property type="project" value="UniProtKB-KW"/>
</dbReference>
<keyword evidence="5 11" id="KW-0645">Protease</keyword>
<evidence type="ECO:0000313" key="15">
    <source>
        <dbReference type="EMBL" id="WWD79755.1"/>
    </source>
</evidence>
<evidence type="ECO:0000256" key="10">
    <source>
        <dbReference type="ARBA" id="ARBA00022837"/>
    </source>
</evidence>
<dbReference type="InterPro" id="IPR034202">
    <property type="entry name" value="Subtilisin_Carlsberg-like"/>
</dbReference>
<dbReference type="SUPFAM" id="SSF52743">
    <property type="entry name" value="Subtilisin-like"/>
    <property type="match status" value="1"/>
</dbReference>
<feature type="signal peptide" evidence="13">
    <location>
        <begin position="1"/>
        <end position="28"/>
    </location>
</feature>
<dbReference type="InterPro" id="IPR015500">
    <property type="entry name" value="Peptidase_S8_subtilisin-rel"/>
</dbReference>
<comment type="similarity">
    <text evidence="3 11 12">Belongs to the peptidase S8 family.</text>
</comment>
<dbReference type="KEGG" id="ahal:FTX54_015380"/>
<comment type="cofactor">
    <cofactor evidence="1">
        <name>Ca(2+)</name>
        <dbReference type="ChEBI" id="CHEBI:29108"/>
    </cofactor>
</comment>
<dbReference type="RefSeq" id="WP_147802778.1">
    <property type="nucleotide sequence ID" value="NZ_CP144914.1"/>
</dbReference>
<feature type="active site" description="Charge relay system" evidence="11">
    <location>
        <position position="132"/>
    </location>
</feature>
<dbReference type="InterPro" id="IPR000209">
    <property type="entry name" value="Peptidase_S8/S53_dom"/>
</dbReference>
<protein>
    <submittedName>
        <fullName evidence="15">S8 family serine peptidase</fullName>
    </submittedName>
</protein>
<dbReference type="Gene3D" id="3.40.50.200">
    <property type="entry name" value="Peptidase S8/S53 domain"/>
    <property type="match status" value="1"/>
</dbReference>
<keyword evidence="8 11" id="KW-0378">Hydrolase</keyword>
<evidence type="ECO:0000256" key="8">
    <source>
        <dbReference type="ARBA" id="ARBA00022801"/>
    </source>
</evidence>
<dbReference type="OrthoDB" id="9798386at2"/>
<dbReference type="PRINTS" id="PR00723">
    <property type="entry name" value="SUBTILISIN"/>
</dbReference>
<dbReference type="Proteomes" id="UP000321816">
    <property type="component" value="Chromosome"/>
</dbReference>
<feature type="domain" description="SLH" evidence="14">
    <location>
        <begin position="475"/>
        <end position="534"/>
    </location>
</feature>
<evidence type="ECO:0000256" key="9">
    <source>
        <dbReference type="ARBA" id="ARBA00022825"/>
    </source>
</evidence>
<evidence type="ECO:0000256" key="11">
    <source>
        <dbReference type="PROSITE-ProRule" id="PRU01240"/>
    </source>
</evidence>
<dbReference type="InterPro" id="IPR037045">
    <property type="entry name" value="S8pro/Inhibitor_I9_sf"/>
</dbReference>
<accession>A0A5C7FKZ4</accession>
<evidence type="ECO:0000256" key="12">
    <source>
        <dbReference type="RuleBase" id="RU003355"/>
    </source>
</evidence>
<dbReference type="InterPro" id="IPR022398">
    <property type="entry name" value="Peptidase_S8_His-AS"/>
</dbReference>
<dbReference type="CDD" id="cd07477">
    <property type="entry name" value="Peptidases_S8_Subtilisin_subset"/>
    <property type="match status" value="1"/>
</dbReference>
<keyword evidence="10" id="KW-0106">Calcium</keyword>
<feature type="domain" description="SLH" evidence="14">
    <location>
        <begin position="599"/>
        <end position="651"/>
    </location>
</feature>
<proteinExistence type="inferred from homology"/>
<feature type="active site" description="Charge relay system" evidence="11">
    <location>
        <position position="322"/>
    </location>
</feature>
<dbReference type="InterPro" id="IPR050131">
    <property type="entry name" value="Peptidase_S8_subtilisin-like"/>
</dbReference>
<keyword evidence="6" id="KW-0479">Metal-binding</keyword>
<dbReference type="InterPro" id="IPR001119">
    <property type="entry name" value="SLH_dom"/>
</dbReference>
<reference evidence="15 16" key="1">
    <citation type="submission" date="2024-01" db="EMBL/GenBank/DDBJ databases">
        <title>Complete Genome Sequence of Alkalicoccus halolimnae BZ-SZ-XJ29T, a Moderately Halophilic Bacterium Isolated from a Salt Lake.</title>
        <authorList>
            <person name="Zhao B."/>
        </authorList>
    </citation>
    <scope>NUCLEOTIDE SEQUENCE [LARGE SCALE GENOMIC DNA]</scope>
    <source>
        <strain evidence="15 16">BZ-SZ-XJ29</strain>
    </source>
</reference>
<evidence type="ECO:0000259" key="14">
    <source>
        <dbReference type="PROSITE" id="PS51272"/>
    </source>
</evidence>